<name>A0A8E2AUC5_9APHY</name>
<protein>
    <submittedName>
        <fullName evidence="2">Uncharacterized protein</fullName>
    </submittedName>
</protein>
<dbReference type="EMBL" id="KV722581">
    <property type="protein sequence ID" value="OCH85485.1"/>
    <property type="molecule type" value="Genomic_DNA"/>
</dbReference>
<reference evidence="2 3" key="1">
    <citation type="submission" date="2016-07" db="EMBL/GenBank/DDBJ databases">
        <title>Draft genome of the white-rot fungus Obba rivulosa 3A-2.</title>
        <authorList>
            <consortium name="DOE Joint Genome Institute"/>
            <person name="Miettinen O."/>
            <person name="Riley R."/>
            <person name="Acob R."/>
            <person name="Barry K."/>
            <person name="Cullen D."/>
            <person name="De Vries R."/>
            <person name="Hainaut M."/>
            <person name="Hatakka A."/>
            <person name="Henrissat B."/>
            <person name="Hilden K."/>
            <person name="Kuo R."/>
            <person name="Labutti K."/>
            <person name="Lipzen A."/>
            <person name="Makela M.R."/>
            <person name="Sandor L."/>
            <person name="Spatafora J.W."/>
            <person name="Grigoriev I.V."/>
            <person name="Hibbett D.S."/>
        </authorList>
    </citation>
    <scope>NUCLEOTIDE SEQUENCE [LARGE SCALE GENOMIC DNA]</scope>
    <source>
        <strain evidence="2 3">3A-2</strain>
    </source>
</reference>
<sequence length="60" mass="6061">MGVVLDDGNSGDEDGDDGDGDEDGDGSQRVSSPAAPTSFPLHFAVSSSSSLPLSTTFDIE</sequence>
<accession>A0A8E2AUC5</accession>
<dbReference type="AlphaFoldDB" id="A0A8E2AUC5"/>
<keyword evidence="3" id="KW-1185">Reference proteome</keyword>
<feature type="compositionally biased region" description="Acidic residues" evidence="1">
    <location>
        <begin position="9"/>
        <end position="25"/>
    </location>
</feature>
<evidence type="ECO:0000313" key="3">
    <source>
        <dbReference type="Proteomes" id="UP000250043"/>
    </source>
</evidence>
<evidence type="ECO:0000256" key="1">
    <source>
        <dbReference type="SAM" id="MobiDB-lite"/>
    </source>
</evidence>
<evidence type="ECO:0000313" key="2">
    <source>
        <dbReference type="EMBL" id="OCH85485.1"/>
    </source>
</evidence>
<gene>
    <name evidence="2" type="ORF">OBBRIDRAFT_838929</name>
</gene>
<organism evidence="2 3">
    <name type="scientific">Obba rivulosa</name>
    <dbReference type="NCBI Taxonomy" id="1052685"/>
    <lineage>
        <taxon>Eukaryota</taxon>
        <taxon>Fungi</taxon>
        <taxon>Dikarya</taxon>
        <taxon>Basidiomycota</taxon>
        <taxon>Agaricomycotina</taxon>
        <taxon>Agaricomycetes</taxon>
        <taxon>Polyporales</taxon>
        <taxon>Gelatoporiaceae</taxon>
        <taxon>Obba</taxon>
    </lineage>
</organism>
<dbReference type="Proteomes" id="UP000250043">
    <property type="component" value="Unassembled WGS sequence"/>
</dbReference>
<proteinExistence type="predicted"/>
<feature type="region of interest" description="Disordered" evidence="1">
    <location>
        <begin position="1"/>
        <end position="40"/>
    </location>
</feature>